<keyword evidence="4 9" id="KW-0812">Transmembrane</keyword>
<feature type="active site" evidence="9">
    <location>
        <position position="137"/>
    </location>
</feature>
<dbReference type="GO" id="GO:0004190">
    <property type="term" value="F:aspartic-type endopeptidase activity"/>
    <property type="evidence" value="ECO:0007669"/>
    <property type="project" value="UniProtKB-UniRule"/>
</dbReference>
<keyword evidence="5 9" id="KW-0064">Aspartyl protease</keyword>
<keyword evidence="3 9" id="KW-0645">Protease</keyword>
<evidence type="ECO:0000256" key="1">
    <source>
        <dbReference type="ARBA" id="ARBA00006139"/>
    </source>
</evidence>
<dbReference type="PANTHER" id="PTHR33695">
    <property type="entry name" value="LIPOPROTEIN SIGNAL PEPTIDASE"/>
    <property type="match status" value="1"/>
</dbReference>
<evidence type="ECO:0000313" key="11">
    <source>
        <dbReference type="EMBL" id="SMX54290.1"/>
    </source>
</evidence>
<keyword evidence="8 9" id="KW-0472">Membrane</keyword>
<dbReference type="Proteomes" id="UP000195514">
    <property type="component" value="Chromosome I"/>
</dbReference>
<accession>A0A1Y6K8G0</accession>
<dbReference type="EC" id="3.4.23.36" evidence="9"/>
<organism evidence="11 12">
    <name type="scientific">Candidatus Brevifilum fermentans</name>
    <dbReference type="NCBI Taxonomy" id="1986204"/>
    <lineage>
        <taxon>Bacteria</taxon>
        <taxon>Bacillati</taxon>
        <taxon>Chloroflexota</taxon>
        <taxon>Anaerolineae</taxon>
        <taxon>Anaerolineales</taxon>
        <taxon>Anaerolineaceae</taxon>
        <taxon>Candidatus Brevifilum</taxon>
    </lineage>
</organism>
<name>A0A1Y6K8G0_9CHLR</name>
<evidence type="ECO:0000256" key="9">
    <source>
        <dbReference type="HAMAP-Rule" id="MF_00161"/>
    </source>
</evidence>
<comment type="function">
    <text evidence="9">This protein specifically catalyzes the removal of signal peptides from prolipoproteins.</text>
</comment>
<evidence type="ECO:0000313" key="12">
    <source>
        <dbReference type="Proteomes" id="UP000195514"/>
    </source>
</evidence>
<keyword evidence="12" id="KW-1185">Reference proteome</keyword>
<dbReference type="PANTHER" id="PTHR33695:SF1">
    <property type="entry name" value="LIPOPROTEIN SIGNAL PEPTIDASE"/>
    <property type="match status" value="1"/>
</dbReference>
<proteinExistence type="inferred from homology"/>
<dbReference type="HAMAP" id="MF_00161">
    <property type="entry name" value="LspA"/>
    <property type="match status" value="1"/>
</dbReference>
<sequence length="176" mass="19342">MKKIIKSHGLLVAIAILIIALDQILKAIVRSNLNFGESWSPFSGFLKSFIRVVHWENYGAAFGLFQGGGVVFGLLAAVVSLVIIIFYSRIPHEHVLMRVALAMQMGGALGNLIDRIRFGPVTDFIAVGTFPVFNIADASITVGVALLLFALWYDERKEKARLRASETAQQDHSETV</sequence>
<dbReference type="Pfam" id="PF01252">
    <property type="entry name" value="Peptidase_A8"/>
    <property type="match status" value="1"/>
</dbReference>
<feature type="active site" evidence="9">
    <location>
        <position position="123"/>
    </location>
</feature>
<comment type="catalytic activity">
    <reaction evidence="9">
        <text>Release of signal peptides from bacterial membrane prolipoproteins. Hydrolyzes -Xaa-Yaa-Zaa-|-(S,diacylglyceryl)Cys-, in which Xaa is hydrophobic (preferably Leu), and Yaa (Ala or Ser) and Zaa (Gly or Ala) have small, neutral side chains.</text>
        <dbReference type="EC" id="3.4.23.36"/>
    </reaction>
</comment>
<evidence type="ECO:0000256" key="10">
    <source>
        <dbReference type="RuleBase" id="RU004181"/>
    </source>
</evidence>
<keyword evidence="6 9" id="KW-0378">Hydrolase</keyword>
<dbReference type="NCBIfam" id="TIGR00077">
    <property type="entry name" value="lspA"/>
    <property type="match status" value="1"/>
</dbReference>
<dbReference type="AlphaFoldDB" id="A0A1Y6K8G0"/>
<comment type="caution">
    <text evidence="9">Lacks conserved residue(s) required for the propagation of feature annotation.</text>
</comment>
<dbReference type="GO" id="GO:0006508">
    <property type="term" value="P:proteolysis"/>
    <property type="evidence" value="ECO:0007669"/>
    <property type="project" value="UniProtKB-KW"/>
</dbReference>
<keyword evidence="11" id="KW-0449">Lipoprotein</keyword>
<comment type="pathway">
    <text evidence="9">Protein modification; lipoprotein biosynthesis (signal peptide cleavage).</text>
</comment>
<dbReference type="KEGG" id="abat:CFX1CAM_1225"/>
<evidence type="ECO:0000256" key="3">
    <source>
        <dbReference type="ARBA" id="ARBA00022670"/>
    </source>
</evidence>
<evidence type="ECO:0000256" key="5">
    <source>
        <dbReference type="ARBA" id="ARBA00022750"/>
    </source>
</evidence>
<feature type="transmembrane region" description="Helical" evidence="9">
    <location>
        <begin position="95"/>
        <end position="113"/>
    </location>
</feature>
<dbReference type="EMBL" id="LT859958">
    <property type="protein sequence ID" value="SMX54290.1"/>
    <property type="molecule type" value="Genomic_DNA"/>
</dbReference>
<keyword evidence="7 9" id="KW-1133">Transmembrane helix</keyword>
<evidence type="ECO:0000256" key="8">
    <source>
        <dbReference type="ARBA" id="ARBA00023136"/>
    </source>
</evidence>
<evidence type="ECO:0000256" key="2">
    <source>
        <dbReference type="ARBA" id="ARBA00022475"/>
    </source>
</evidence>
<evidence type="ECO:0000256" key="7">
    <source>
        <dbReference type="ARBA" id="ARBA00022989"/>
    </source>
</evidence>
<comment type="subcellular location">
    <subcellularLocation>
        <location evidence="9">Cell membrane</location>
        <topology evidence="9">Multi-pass membrane protein</topology>
    </subcellularLocation>
</comment>
<gene>
    <name evidence="9 11" type="primary">lspA</name>
    <name evidence="11" type="ORF">CFX1CAM_1225</name>
</gene>
<reference evidence="12" key="1">
    <citation type="submission" date="2017-05" db="EMBL/GenBank/DDBJ databases">
        <authorList>
            <person name="Kirkegaard R."/>
            <person name="Mcilroy J S."/>
        </authorList>
    </citation>
    <scope>NUCLEOTIDE SEQUENCE [LARGE SCALE GENOMIC DNA]</scope>
</reference>
<feature type="transmembrane region" description="Helical" evidence="9">
    <location>
        <begin position="64"/>
        <end position="88"/>
    </location>
</feature>
<dbReference type="InterPro" id="IPR001872">
    <property type="entry name" value="Peptidase_A8"/>
</dbReference>
<keyword evidence="2 9" id="KW-1003">Cell membrane</keyword>
<dbReference type="RefSeq" id="WP_157891755.1">
    <property type="nucleotide sequence ID" value="NZ_LT859958.1"/>
</dbReference>
<dbReference type="OrthoDB" id="9810259at2"/>
<evidence type="ECO:0000256" key="4">
    <source>
        <dbReference type="ARBA" id="ARBA00022692"/>
    </source>
</evidence>
<dbReference type="GO" id="GO:0005886">
    <property type="term" value="C:plasma membrane"/>
    <property type="evidence" value="ECO:0007669"/>
    <property type="project" value="UniProtKB-SubCell"/>
</dbReference>
<feature type="transmembrane region" description="Helical" evidence="9">
    <location>
        <begin position="133"/>
        <end position="153"/>
    </location>
</feature>
<protein>
    <recommendedName>
        <fullName evidence="9">Lipoprotein signal peptidase</fullName>
        <ecNumber evidence="9">3.4.23.36</ecNumber>
    </recommendedName>
    <alternativeName>
        <fullName evidence="9">Prolipoprotein signal peptidase</fullName>
    </alternativeName>
    <alternativeName>
        <fullName evidence="9">Signal peptidase II</fullName>
        <shortName evidence="9">SPase II</shortName>
    </alternativeName>
</protein>
<comment type="similarity">
    <text evidence="1 9 10">Belongs to the peptidase A8 family.</text>
</comment>
<dbReference type="PRINTS" id="PR00781">
    <property type="entry name" value="LIPOSIGPTASE"/>
</dbReference>
<evidence type="ECO:0000256" key="6">
    <source>
        <dbReference type="ARBA" id="ARBA00022801"/>
    </source>
</evidence>
<dbReference type="UniPathway" id="UPA00665"/>